<gene>
    <name evidence="1" type="ORF">RPERSI_LOCUS9885</name>
</gene>
<evidence type="ECO:0000313" key="2">
    <source>
        <dbReference type="Proteomes" id="UP000789920"/>
    </source>
</evidence>
<dbReference type="Proteomes" id="UP000789920">
    <property type="component" value="Unassembled WGS sequence"/>
</dbReference>
<comment type="caution">
    <text evidence="1">The sequence shown here is derived from an EMBL/GenBank/DDBJ whole genome shotgun (WGS) entry which is preliminary data.</text>
</comment>
<feature type="non-terminal residue" evidence="1">
    <location>
        <position position="1"/>
    </location>
</feature>
<name>A0ACA9P947_9GLOM</name>
<reference evidence="1" key="1">
    <citation type="submission" date="2021-06" db="EMBL/GenBank/DDBJ databases">
        <authorList>
            <person name="Kallberg Y."/>
            <person name="Tangrot J."/>
            <person name="Rosling A."/>
        </authorList>
    </citation>
    <scope>NUCLEOTIDE SEQUENCE</scope>
    <source>
        <strain evidence="1">MA461A</strain>
    </source>
</reference>
<protein>
    <submittedName>
        <fullName evidence="1">1665_t:CDS:1</fullName>
    </submittedName>
</protein>
<keyword evidence="2" id="KW-1185">Reference proteome</keyword>
<proteinExistence type="predicted"/>
<evidence type="ECO:0000313" key="1">
    <source>
        <dbReference type="EMBL" id="CAG8698163.1"/>
    </source>
</evidence>
<accession>A0ACA9P947</accession>
<dbReference type="EMBL" id="CAJVQC010019069">
    <property type="protein sequence ID" value="CAG8698163.1"/>
    <property type="molecule type" value="Genomic_DNA"/>
</dbReference>
<sequence>HNFENDEPSYKSTDYILNDKGEVYKDDRSEKPLLQNDSDPSFDSIL</sequence>
<organism evidence="1 2">
    <name type="scientific">Racocetra persica</name>
    <dbReference type="NCBI Taxonomy" id="160502"/>
    <lineage>
        <taxon>Eukaryota</taxon>
        <taxon>Fungi</taxon>
        <taxon>Fungi incertae sedis</taxon>
        <taxon>Mucoromycota</taxon>
        <taxon>Glomeromycotina</taxon>
        <taxon>Glomeromycetes</taxon>
        <taxon>Diversisporales</taxon>
        <taxon>Gigasporaceae</taxon>
        <taxon>Racocetra</taxon>
    </lineage>
</organism>